<organism evidence="2 3">
    <name type="scientific">Setaria italica</name>
    <name type="common">Foxtail millet</name>
    <name type="synonym">Panicum italicum</name>
    <dbReference type="NCBI Taxonomy" id="4555"/>
    <lineage>
        <taxon>Eukaryota</taxon>
        <taxon>Viridiplantae</taxon>
        <taxon>Streptophyta</taxon>
        <taxon>Embryophyta</taxon>
        <taxon>Tracheophyta</taxon>
        <taxon>Spermatophyta</taxon>
        <taxon>Magnoliopsida</taxon>
        <taxon>Liliopsida</taxon>
        <taxon>Poales</taxon>
        <taxon>Poaceae</taxon>
        <taxon>PACMAD clade</taxon>
        <taxon>Panicoideae</taxon>
        <taxon>Panicodae</taxon>
        <taxon>Paniceae</taxon>
        <taxon>Cenchrinae</taxon>
        <taxon>Setaria</taxon>
    </lineage>
</organism>
<name>K3Y4L2_SETIT</name>
<evidence type="ECO:0000313" key="2">
    <source>
        <dbReference type="EnsemblPlants" id="KQL11631"/>
    </source>
</evidence>
<reference evidence="2" key="2">
    <citation type="submission" date="2018-08" db="UniProtKB">
        <authorList>
            <consortium name="EnsemblPlants"/>
        </authorList>
    </citation>
    <scope>IDENTIFICATION</scope>
    <source>
        <strain evidence="2">Yugu1</strain>
    </source>
</reference>
<sequence length="45" mass="4686">MVIASSCLAPRSVTAGQAALAAKRRRSKRVAQPRRAKGVSGPARP</sequence>
<evidence type="ECO:0000313" key="3">
    <source>
        <dbReference type="Proteomes" id="UP000004995"/>
    </source>
</evidence>
<dbReference type="InParanoid" id="K3Y4L2"/>
<dbReference type="EMBL" id="AGNK02002636">
    <property type="status" value="NOT_ANNOTATED_CDS"/>
    <property type="molecule type" value="Genomic_DNA"/>
</dbReference>
<feature type="compositionally biased region" description="Basic residues" evidence="1">
    <location>
        <begin position="22"/>
        <end position="37"/>
    </location>
</feature>
<evidence type="ECO:0000256" key="1">
    <source>
        <dbReference type="SAM" id="MobiDB-lite"/>
    </source>
</evidence>
<reference evidence="3" key="1">
    <citation type="journal article" date="2012" name="Nat. Biotechnol.">
        <title>Reference genome sequence of the model plant Setaria.</title>
        <authorList>
            <person name="Bennetzen J.L."/>
            <person name="Schmutz J."/>
            <person name="Wang H."/>
            <person name="Percifield R."/>
            <person name="Hawkins J."/>
            <person name="Pontaroli A.C."/>
            <person name="Estep M."/>
            <person name="Feng L."/>
            <person name="Vaughn J.N."/>
            <person name="Grimwood J."/>
            <person name="Jenkins J."/>
            <person name="Barry K."/>
            <person name="Lindquist E."/>
            <person name="Hellsten U."/>
            <person name="Deshpande S."/>
            <person name="Wang X."/>
            <person name="Wu X."/>
            <person name="Mitros T."/>
            <person name="Triplett J."/>
            <person name="Yang X."/>
            <person name="Ye C.Y."/>
            <person name="Mauro-Herrera M."/>
            <person name="Wang L."/>
            <person name="Li P."/>
            <person name="Sharma M."/>
            <person name="Sharma R."/>
            <person name="Ronald P.C."/>
            <person name="Panaud O."/>
            <person name="Kellogg E.A."/>
            <person name="Brutnell T.P."/>
            <person name="Doust A.N."/>
            <person name="Tuskan G.A."/>
            <person name="Rokhsar D."/>
            <person name="Devos K.M."/>
        </authorList>
    </citation>
    <scope>NUCLEOTIDE SEQUENCE [LARGE SCALE GENOMIC DNA]</scope>
    <source>
        <strain evidence="3">cv. Yugu1</strain>
    </source>
</reference>
<protein>
    <submittedName>
        <fullName evidence="2">Uncharacterized protein</fullName>
    </submittedName>
</protein>
<dbReference type="Proteomes" id="UP000004995">
    <property type="component" value="Unassembled WGS sequence"/>
</dbReference>
<feature type="region of interest" description="Disordered" evidence="1">
    <location>
        <begin position="19"/>
        <end position="45"/>
    </location>
</feature>
<dbReference type="EnsemblPlants" id="KQL11631">
    <property type="protein sequence ID" value="KQL11631"/>
    <property type="gene ID" value="SETIT_009150mg"/>
</dbReference>
<proteinExistence type="predicted"/>
<dbReference type="HOGENOM" id="CLU_3208550_0_0_1"/>
<dbReference type="Gramene" id="KQL11631">
    <property type="protein sequence ID" value="KQL11631"/>
    <property type="gene ID" value="SETIT_009150mg"/>
</dbReference>
<dbReference type="AlphaFoldDB" id="K3Y4L2"/>
<accession>K3Y4L2</accession>
<keyword evidence="3" id="KW-1185">Reference proteome</keyword>